<dbReference type="AlphaFoldDB" id="A0A251V0E9"/>
<protein>
    <submittedName>
        <fullName evidence="3">Uncharacterized protein</fullName>
    </submittedName>
</protein>
<evidence type="ECO:0000313" key="4">
    <source>
        <dbReference type="Proteomes" id="UP000215914"/>
    </source>
</evidence>
<gene>
    <name evidence="3" type="ORF">HannXRQ_Chr04g0114671</name>
</gene>
<keyword evidence="2" id="KW-0472">Membrane</keyword>
<dbReference type="InParanoid" id="A0A251V0E9"/>
<keyword evidence="4" id="KW-1185">Reference proteome</keyword>
<proteinExistence type="predicted"/>
<name>A0A251V0E9_HELAN</name>
<dbReference type="Proteomes" id="UP000215914">
    <property type="component" value="Chromosome 4"/>
</dbReference>
<evidence type="ECO:0000256" key="2">
    <source>
        <dbReference type="SAM" id="Phobius"/>
    </source>
</evidence>
<reference evidence="4" key="1">
    <citation type="journal article" date="2017" name="Nature">
        <title>The sunflower genome provides insights into oil metabolism, flowering and Asterid evolution.</title>
        <authorList>
            <person name="Badouin H."/>
            <person name="Gouzy J."/>
            <person name="Grassa C.J."/>
            <person name="Murat F."/>
            <person name="Staton S.E."/>
            <person name="Cottret L."/>
            <person name="Lelandais-Briere C."/>
            <person name="Owens G.L."/>
            <person name="Carrere S."/>
            <person name="Mayjonade B."/>
            <person name="Legrand L."/>
            <person name="Gill N."/>
            <person name="Kane N.C."/>
            <person name="Bowers J.E."/>
            <person name="Hubner S."/>
            <person name="Bellec A."/>
            <person name="Berard A."/>
            <person name="Berges H."/>
            <person name="Blanchet N."/>
            <person name="Boniface M.C."/>
            <person name="Brunel D."/>
            <person name="Catrice O."/>
            <person name="Chaidir N."/>
            <person name="Claudel C."/>
            <person name="Donnadieu C."/>
            <person name="Faraut T."/>
            <person name="Fievet G."/>
            <person name="Helmstetter N."/>
            <person name="King M."/>
            <person name="Knapp S.J."/>
            <person name="Lai Z."/>
            <person name="Le Paslier M.C."/>
            <person name="Lippi Y."/>
            <person name="Lorenzon L."/>
            <person name="Mandel J.R."/>
            <person name="Marage G."/>
            <person name="Marchand G."/>
            <person name="Marquand E."/>
            <person name="Bret-Mestries E."/>
            <person name="Morien E."/>
            <person name="Nambeesan S."/>
            <person name="Nguyen T."/>
            <person name="Pegot-Espagnet P."/>
            <person name="Pouilly N."/>
            <person name="Raftis F."/>
            <person name="Sallet E."/>
            <person name="Schiex T."/>
            <person name="Thomas J."/>
            <person name="Vandecasteele C."/>
            <person name="Vares D."/>
            <person name="Vear F."/>
            <person name="Vautrin S."/>
            <person name="Crespi M."/>
            <person name="Mangin B."/>
            <person name="Burke J.M."/>
            <person name="Salse J."/>
            <person name="Munos S."/>
            <person name="Vincourt P."/>
            <person name="Rieseberg L.H."/>
            <person name="Langlade N.B."/>
        </authorList>
    </citation>
    <scope>NUCLEOTIDE SEQUENCE [LARGE SCALE GENOMIC DNA]</scope>
    <source>
        <strain evidence="4">cv. SF193</strain>
    </source>
</reference>
<dbReference type="EMBL" id="CM007893">
    <property type="protein sequence ID" value="OTG28743.1"/>
    <property type="molecule type" value="Genomic_DNA"/>
</dbReference>
<evidence type="ECO:0000313" key="3">
    <source>
        <dbReference type="EMBL" id="OTG28743.1"/>
    </source>
</evidence>
<feature type="compositionally biased region" description="Polar residues" evidence="1">
    <location>
        <begin position="9"/>
        <end position="25"/>
    </location>
</feature>
<accession>A0A251V0E9</accession>
<organism evidence="3 4">
    <name type="scientific">Helianthus annuus</name>
    <name type="common">Common sunflower</name>
    <dbReference type="NCBI Taxonomy" id="4232"/>
    <lineage>
        <taxon>Eukaryota</taxon>
        <taxon>Viridiplantae</taxon>
        <taxon>Streptophyta</taxon>
        <taxon>Embryophyta</taxon>
        <taxon>Tracheophyta</taxon>
        <taxon>Spermatophyta</taxon>
        <taxon>Magnoliopsida</taxon>
        <taxon>eudicotyledons</taxon>
        <taxon>Gunneridae</taxon>
        <taxon>Pentapetalae</taxon>
        <taxon>asterids</taxon>
        <taxon>campanulids</taxon>
        <taxon>Asterales</taxon>
        <taxon>Asteraceae</taxon>
        <taxon>Asteroideae</taxon>
        <taxon>Heliantheae alliance</taxon>
        <taxon>Heliantheae</taxon>
        <taxon>Helianthus</taxon>
    </lineage>
</organism>
<keyword evidence="2" id="KW-1133">Transmembrane helix</keyword>
<evidence type="ECO:0000256" key="1">
    <source>
        <dbReference type="SAM" id="MobiDB-lite"/>
    </source>
</evidence>
<sequence length="84" mass="9661">MQPRRRSEPNGNVTGDARSSQTGTHSTRYRIIVSFVLLEFFSIFTRALFQGIQTQPMIIVSFVLLEFFSIFTRALFQGIQTQPM</sequence>
<feature type="transmembrane region" description="Helical" evidence="2">
    <location>
        <begin position="29"/>
        <end position="49"/>
    </location>
</feature>
<feature type="transmembrane region" description="Helical" evidence="2">
    <location>
        <begin position="55"/>
        <end position="76"/>
    </location>
</feature>
<keyword evidence="2" id="KW-0812">Transmembrane</keyword>
<feature type="region of interest" description="Disordered" evidence="1">
    <location>
        <begin position="1"/>
        <end position="25"/>
    </location>
</feature>